<feature type="binding site" evidence="6">
    <location>
        <position position="67"/>
    </location>
    <ligand>
        <name>ATP</name>
        <dbReference type="ChEBI" id="CHEBI:30616"/>
    </ligand>
</feature>
<feature type="compositionally biased region" description="Polar residues" evidence="7">
    <location>
        <begin position="780"/>
        <end position="790"/>
    </location>
</feature>
<organism evidence="9">
    <name type="scientific">Cacopsylla melanoneura</name>
    <dbReference type="NCBI Taxonomy" id="428564"/>
    <lineage>
        <taxon>Eukaryota</taxon>
        <taxon>Metazoa</taxon>
        <taxon>Ecdysozoa</taxon>
        <taxon>Arthropoda</taxon>
        <taxon>Hexapoda</taxon>
        <taxon>Insecta</taxon>
        <taxon>Pterygota</taxon>
        <taxon>Neoptera</taxon>
        <taxon>Paraneoptera</taxon>
        <taxon>Hemiptera</taxon>
        <taxon>Sternorrhyncha</taxon>
        <taxon>Psylloidea</taxon>
        <taxon>Psyllidae</taxon>
        <taxon>Psyllinae</taxon>
        <taxon>Cacopsylla</taxon>
    </lineage>
</organism>
<dbReference type="SUPFAM" id="SSF56112">
    <property type="entry name" value="Protein kinase-like (PK-like)"/>
    <property type="match status" value="1"/>
</dbReference>
<feature type="compositionally biased region" description="Basic and acidic residues" evidence="7">
    <location>
        <begin position="745"/>
        <end position="756"/>
    </location>
</feature>
<dbReference type="PANTHER" id="PTHR24346">
    <property type="entry name" value="MAP/MICROTUBULE AFFINITY-REGULATING KINASE"/>
    <property type="match status" value="1"/>
</dbReference>
<feature type="compositionally biased region" description="Basic and acidic residues" evidence="7">
    <location>
        <begin position="1043"/>
        <end position="1062"/>
    </location>
</feature>
<feature type="region of interest" description="Disordered" evidence="7">
    <location>
        <begin position="658"/>
        <end position="678"/>
    </location>
</feature>
<sequence>MVVPQASINNIMGGIESTGGVRLHNHRRKLKQRFDIVRKLGQGNYGKVQLGINKETGQEVAIKTIKKCKIETEADLIRIRREIQIMSSVRHPNIIHIYEVFENREKMVLVMEYAAGGELYDFLDQKKVLTEEEARRIFRQIATAIYYCHKHKICHRDLKLENILLDENGNAKIADFGLSNVFTESRFLSTFCGSPLYASPEIVKGIPYHGPEVDCWSLGVLLYTLVYGAMPFDGSNFKRLVKQISNGDYFEPKNQSTASPLIAEMLNINPSSRADITVICSHWWIDKDQSVPCLEEAEELANQTPVRLDLLLSLAPSPSTDKIVVGADGAIPGADSNRPLRSQSLGNIPPIMEVPSEQQASIQPDIQETPPTPDVPKVEKQTPAKPSKEHAISNKTNKEHARAKEADSATNKLGNTLEEPQAVIQEPITPVAEFPHPDDSAAEEIYPDENALETLTPNTPDPLVSEPITPLPAVPASDVNLDKPVSPPAESKAMENSSSTSAAKPYTERRRSSVLETVEKFNKQPAAPPKKVIIPGTKVTGGTPAKKVYERKPSTGTAIPSVARKSSVSDVAPSIPVSSAVPSRKTDSPPNRKVESVPATFCLASTINLNLLAEQALSSPEVDTEVVQPPPYMSKPSEEQEKTKMVKNAVKVIGNALSGSSDNLADKKSSTLPRRKSKADFVQPAPFIVPMPNKTTPEFRSEIRHMVNSPPAVTQRTEVTFPVSAPPPASTPPAKQSVTRQGNQSREHIIPIKFEPDVVTTSPTQQTTSTTAQSSVPLRKSSSQQSQHNISRTSSRSLSRQSTCDSDSSICSSGDPIRKSAREVIIPIAVEGGGFITPSSTALNRINSITESEDEGSASGSHAPRCFTLRSTRRRVPSQASNSGLHSTNSKSMLEPADSVSSDEDDDNFEILTAENLFSTLLSRVRSLTQRLNTDEHRSAFPRSLFHHGSIFDNPATRLSETRSFNRADSIHPWRRSLSREPLSGGSASTLPRDRSKSSNRNTMNSSQQGTISSREDNSSSSSPYRSRLRPPITIKNTLSKQLMKERLNELDGIDKPTETKLKSRHNAKHNEFLVDSDGKDSQSEPYVYKMRTRQRTNATEAASELANPSVYQMRTRNRSNSSEVVNETRELATARTKRPISIHESLDSNSPVARRIYQRSFSCDRNKVNAVLKDSAKILETNVSEATPSPINSFRRTNSLRQPTTSFDKKKEYRRSLSTNTPSYGETSVLEKYLPTSNSSLERILSPTRKVSRFLRSSMYEPSEPNAMNRSMRESSVGLDSSSRIKSTIRSLRESSVGPESSIDSESNLIKRAISLESKNSTEPRSSVYRTQSLKQNSTSNNNVYKDFISKIVNSRDGNVSRSIFNEKNSSRLKYEPSHTSLKFEGYKMNNIQRNASFENKVDGENSNNTENAADATASRISRLLRSSENNMNSGIKPPSRLTPNSEPLLLRNRRYSIPRSSGMSKDVTTKHETDSGKIVNSKHETSPIETNREDIQVNGHAVETESGTQNENNVNTKDDKHDDNSLEKVEKVITNLEKAQKSNRTESISKLKRLDLTKIHPRETVKYERASTSRSLDHCDNSSRCSFLSPTEDSDGWSICSDVTDIRGDCPSPSSPSSAHEETVSERIRRKSFFSRFNPRKESAGDQIQNSRTKSYTRSASSDNPSAASQQRFLKSTKSLLKTRERK</sequence>
<dbReference type="PROSITE" id="PS50011">
    <property type="entry name" value="PROTEIN_KINASE_DOM"/>
    <property type="match status" value="1"/>
</dbReference>
<evidence type="ECO:0000256" key="5">
    <source>
        <dbReference type="ARBA" id="ARBA00022840"/>
    </source>
</evidence>
<feature type="region of interest" description="Disordered" evidence="7">
    <location>
        <begin position="976"/>
        <end position="1084"/>
    </location>
</feature>
<dbReference type="EMBL" id="HBUF01180183">
    <property type="protein sequence ID" value="CAG6655132.1"/>
    <property type="molecule type" value="Transcribed_RNA"/>
</dbReference>
<keyword evidence="5 6" id="KW-0067">ATP-binding</keyword>
<feature type="compositionally biased region" description="Polar residues" evidence="7">
    <location>
        <begin position="1318"/>
        <end position="1342"/>
    </location>
</feature>
<feature type="compositionally biased region" description="Low complexity" evidence="7">
    <location>
        <begin position="757"/>
        <end position="777"/>
    </location>
</feature>
<dbReference type="GO" id="GO:0050321">
    <property type="term" value="F:tau-protein kinase activity"/>
    <property type="evidence" value="ECO:0007669"/>
    <property type="project" value="TreeGrafter"/>
</dbReference>
<feature type="compositionally biased region" description="Basic and acidic residues" evidence="7">
    <location>
        <begin position="1469"/>
        <end position="1488"/>
    </location>
</feature>
<evidence type="ECO:0000313" key="9">
    <source>
        <dbReference type="EMBL" id="CAG6655118.1"/>
    </source>
</evidence>
<protein>
    <submittedName>
        <fullName evidence="9">NUAK family SNF1-like kinase 1</fullName>
    </submittedName>
</protein>
<keyword evidence="1" id="KW-0723">Serine/threonine-protein kinase</keyword>
<feature type="region of interest" description="Disordered" evidence="7">
    <location>
        <begin position="721"/>
        <end position="815"/>
    </location>
</feature>
<feature type="region of interest" description="Disordered" evidence="7">
    <location>
        <begin position="1262"/>
        <end position="1305"/>
    </location>
</feature>
<feature type="region of interest" description="Disordered" evidence="7">
    <location>
        <begin position="851"/>
        <end position="905"/>
    </location>
</feature>
<feature type="compositionally biased region" description="Basic and acidic residues" evidence="7">
    <location>
        <begin position="376"/>
        <end position="407"/>
    </location>
</feature>
<feature type="region of interest" description="Disordered" evidence="7">
    <location>
        <begin position="1428"/>
        <end position="1448"/>
    </location>
</feature>
<dbReference type="InterPro" id="IPR017441">
    <property type="entry name" value="Protein_kinase_ATP_BS"/>
</dbReference>
<dbReference type="Pfam" id="PF00069">
    <property type="entry name" value="Pkinase"/>
    <property type="match status" value="1"/>
</dbReference>
<feature type="region of interest" description="Disordered" evidence="7">
    <location>
        <begin position="326"/>
        <end position="415"/>
    </location>
</feature>
<feature type="compositionally biased region" description="Polar residues" evidence="7">
    <location>
        <begin position="356"/>
        <end position="366"/>
    </location>
</feature>
<dbReference type="EMBL" id="HBUF01180181">
    <property type="protein sequence ID" value="CAG6655118.1"/>
    <property type="molecule type" value="Transcribed_RNA"/>
</dbReference>
<dbReference type="FunFam" id="3.30.200.20:FF:000315">
    <property type="entry name" value="Calcium-dependent protein kinase 3"/>
    <property type="match status" value="1"/>
</dbReference>
<feature type="region of interest" description="Disordered" evidence="7">
    <location>
        <begin position="1317"/>
        <end position="1342"/>
    </location>
</feature>
<feature type="compositionally biased region" description="Polar residues" evidence="7">
    <location>
        <begin position="1507"/>
        <end position="1517"/>
    </location>
</feature>
<evidence type="ECO:0000256" key="6">
    <source>
        <dbReference type="PROSITE-ProRule" id="PRU10141"/>
    </source>
</evidence>
<feature type="compositionally biased region" description="Polar residues" evidence="7">
    <location>
        <begin position="878"/>
        <end position="892"/>
    </location>
</feature>
<feature type="compositionally biased region" description="Polar residues" evidence="7">
    <location>
        <begin position="1279"/>
        <end position="1291"/>
    </location>
</feature>
<dbReference type="CDD" id="cd14073">
    <property type="entry name" value="STKc_NUAK"/>
    <property type="match status" value="1"/>
</dbReference>
<name>A0A8D8RP99_9HEMI</name>
<feature type="region of interest" description="Disordered" evidence="7">
    <location>
        <begin position="1504"/>
        <end position="1526"/>
    </location>
</feature>
<feature type="compositionally biased region" description="Low complexity" evidence="7">
    <location>
        <begin position="566"/>
        <end position="583"/>
    </location>
</feature>
<evidence type="ECO:0000256" key="7">
    <source>
        <dbReference type="SAM" id="MobiDB-lite"/>
    </source>
</evidence>
<keyword evidence="3 6" id="KW-0547">Nucleotide-binding</keyword>
<feature type="compositionally biased region" description="Low complexity" evidence="7">
    <location>
        <begin position="1019"/>
        <end position="1032"/>
    </location>
</feature>
<feature type="region of interest" description="Disordered" evidence="7">
    <location>
        <begin position="431"/>
        <end position="595"/>
    </location>
</feature>
<dbReference type="InterPro" id="IPR008271">
    <property type="entry name" value="Ser/Thr_kinase_AS"/>
</dbReference>
<feature type="compositionally biased region" description="Acidic residues" evidence="7">
    <location>
        <begin position="440"/>
        <end position="451"/>
    </location>
</feature>
<feature type="domain" description="Protein kinase" evidence="8">
    <location>
        <begin position="34"/>
        <end position="285"/>
    </location>
</feature>
<dbReference type="SMART" id="SM00220">
    <property type="entry name" value="S_TKc"/>
    <property type="match status" value="1"/>
</dbReference>
<evidence type="ECO:0000256" key="3">
    <source>
        <dbReference type="ARBA" id="ARBA00022741"/>
    </source>
</evidence>
<dbReference type="InterPro" id="IPR011009">
    <property type="entry name" value="Kinase-like_dom_sf"/>
</dbReference>
<feature type="region of interest" description="Disordered" evidence="7">
    <location>
        <begin position="1460"/>
        <end position="1488"/>
    </location>
</feature>
<dbReference type="Gene3D" id="1.10.510.10">
    <property type="entry name" value="Transferase(Phosphotransferase) domain 1"/>
    <property type="match status" value="1"/>
</dbReference>
<evidence type="ECO:0000259" key="8">
    <source>
        <dbReference type="PROSITE" id="PS50011"/>
    </source>
</evidence>
<feature type="compositionally biased region" description="Basic and acidic residues" evidence="7">
    <location>
        <begin position="584"/>
        <end position="595"/>
    </location>
</feature>
<evidence type="ECO:0000256" key="4">
    <source>
        <dbReference type="ARBA" id="ARBA00022777"/>
    </source>
</evidence>
<proteinExistence type="predicted"/>
<feature type="compositionally biased region" description="Polar residues" evidence="7">
    <location>
        <begin position="1648"/>
        <end position="1682"/>
    </location>
</feature>
<dbReference type="GO" id="GO:0005737">
    <property type="term" value="C:cytoplasm"/>
    <property type="evidence" value="ECO:0007669"/>
    <property type="project" value="TreeGrafter"/>
</dbReference>
<dbReference type="FunFam" id="1.10.510.10:FF:000389">
    <property type="entry name" value="Uncharacterized protein, isoform E"/>
    <property type="match status" value="1"/>
</dbReference>
<reference evidence="9" key="1">
    <citation type="submission" date="2021-05" db="EMBL/GenBank/DDBJ databases">
        <authorList>
            <person name="Alioto T."/>
            <person name="Alioto T."/>
            <person name="Gomez Garrido J."/>
        </authorList>
    </citation>
    <scope>NUCLEOTIDE SEQUENCE</scope>
</reference>
<evidence type="ECO:0000256" key="1">
    <source>
        <dbReference type="ARBA" id="ARBA00022527"/>
    </source>
</evidence>
<feature type="compositionally biased region" description="Polar residues" evidence="7">
    <location>
        <begin position="999"/>
        <end position="1012"/>
    </location>
</feature>
<dbReference type="GO" id="GO:0035556">
    <property type="term" value="P:intracellular signal transduction"/>
    <property type="evidence" value="ECO:0007669"/>
    <property type="project" value="TreeGrafter"/>
</dbReference>
<feature type="compositionally biased region" description="Basic and acidic residues" evidence="7">
    <location>
        <begin position="506"/>
        <end position="522"/>
    </location>
</feature>
<feature type="compositionally biased region" description="Basic and acidic residues" evidence="7">
    <location>
        <begin position="1069"/>
        <end position="1083"/>
    </location>
</feature>
<feature type="region of interest" description="Disordered" evidence="7">
    <location>
        <begin position="1188"/>
        <end position="1225"/>
    </location>
</feature>
<dbReference type="GO" id="GO:0000226">
    <property type="term" value="P:microtubule cytoskeleton organization"/>
    <property type="evidence" value="ECO:0007669"/>
    <property type="project" value="TreeGrafter"/>
</dbReference>
<accession>A0A8D8RP99</accession>
<dbReference type="PANTHER" id="PTHR24346:SF93">
    <property type="entry name" value="NUAK FAMILY SNF1-LIKE KINASE 1"/>
    <property type="match status" value="1"/>
</dbReference>
<dbReference type="GO" id="GO:0005524">
    <property type="term" value="F:ATP binding"/>
    <property type="evidence" value="ECO:0007669"/>
    <property type="project" value="UniProtKB-UniRule"/>
</dbReference>
<feature type="region of interest" description="Disordered" evidence="7">
    <location>
        <begin position="622"/>
        <end position="643"/>
    </location>
</feature>
<keyword evidence="4 9" id="KW-0418">Kinase</keyword>
<dbReference type="InterPro" id="IPR000719">
    <property type="entry name" value="Prot_kinase_dom"/>
</dbReference>
<feature type="compositionally biased region" description="Polar residues" evidence="7">
    <location>
        <begin position="734"/>
        <end position="744"/>
    </location>
</feature>
<dbReference type="PROSITE" id="PS00108">
    <property type="entry name" value="PROTEIN_KINASE_ST"/>
    <property type="match status" value="1"/>
</dbReference>
<feature type="compositionally biased region" description="Low complexity" evidence="7">
    <location>
        <begin position="791"/>
        <end position="813"/>
    </location>
</feature>
<evidence type="ECO:0000256" key="2">
    <source>
        <dbReference type="ARBA" id="ARBA00022679"/>
    </source>
</evidence>
<feature type="compositionally biased region" description="Polar residues" evidence="7">
    <location>
        <begin position="1188"/>
        <end position="1207"/>
    </location>
</feature>
<dbReference type="PROSITE" id="PS00107">
    <property type="entry name" value="PROTEIN_KINASE_ATP"/>
    <property type="match status" value="1"/>
</dbReference>
<feature type="region of interest" description="Disordered" evidence="7">
    <location>
        <begin position="1610"/>
        <end position="1689"/>
    </location>
</feature>
<keyword evidence="2" id="KW-0808">Transferase</keyword>